<protein>
    <submittedName>
        <fullName evidence="1">Uncharacterized protein</fullName>
    </submittedName>
</protein>
<comment type="caution">
    <text evidence="1">The sequence shown here is derived from an EMBL/GenBank/DDBJ whole genome shotgun (WGS) entry which is preliminary data.</text>
</comment>
<name>A0AAD7G948_MYCRO</name>
<evidence type="ECO:0000313" key="1">
    <source>
        <dbReference type="EMBL" id="KAJ7668922.1"/>
    </source>
</evidence>
<keyword evidence="2" id="KW-1185">Reference proteome</keyword>
<dbReference type="Proteomes" id="UP001221757">
    <property type="component" value="Unassembled WGS sequence"/>
</dbReference>
<gene>
    <name evidence="1" type="ORF">B0H17DRAFT_1142302</name>
</gene>
<evidence type="ECO:0000313" key="2">
    <source>
        <dbReference type="Proteomes" id="UP001221757"/>
    </source>
</evidence>
<accession>A0AAD7G948</accession>
<sequence length="169" mass="18750">MGSSPQNRVSVKPIMSPPGVWCTPALDGRSNMLMQEPSVRLGGGTLWICAFFLGKRGHSCTENWSTKPRDVHINYQSRCFRVTYAGALRLTRGRDIIPDPFYQGRRLEAMKPRGGQGYYQSAQCTLHLIKGVHGSSFAVELSDEGNWGPNEVAMGRANRNQFVSLCSID</sequence>
<dbReference type="EMBL" id="JARKIE010000191">
    <property type="protein sequence ID" value="KAJ7668922.1"/>
    <property type="molecule type" value="Genomic_DNA"/>
</dbReference>
<dbReference type="AlphaFoldDB" id="A0AAD7G948"/>
<proteinExistence type="predicted"/>
<reference evidence="1" key="1">
    <citation type="submission" date="2023-03" db="EMBL/GenBank/DDBJ databases">
        <title>Massive genome expansion in bonnet fungi (Mycena s.s.) driven by repeated elements and novel gene families across ecological guilds.</title>
        <authorList>
            <consortium name="Lawrence Berkeley National Laboratory"/>
            <person name="Harder C.B."/>
            <person name="Miyauchi S."/>
            <person name="Viragh M."/>
            <person name="Kuo A."/>
            <person name="Thoen E."/>
            <person name="Andreopoulos B."/>
            <person name="Lu D."/>
            <person name="Skrede I."/>
            <person name="Drula E."/>
            <person name="Henrissat B."/>
            <person name="Morin E."/>
            <person name="Kohler A."/>
            <person name="Barry K."/>
            <person name="LaButti K."/>
            <person name="Morin E."/>
            <person name="Salamov A."/>
            <person name="Lipzen A."/>
            <person name="Mereny Z."/>
            <person name="Hegedus B."/>
            <person name="Baldrian P."/>
            <person name="Stursova M."/>
            <person name="Weitz H."/>
            <person name="Taylor A."/>
            <person name="Grigoriev I.V."/>
            <person name="Nagy L.G."/>
            <person name="Martin F."/>
            <person name="Kauserud H."/>
        </authorList>
    </citation>
    <scope>NUCLEOTIDE SEQUENCE</scope>
    <source>
        <strain evidence="1">CBHHK067</strain>
    </source>
</reference>
<organism evidence="1 2">
    <name type="scientific">Mycena rosella</name>
    <name type="common">Pink bonnet</name>
    <name type="synonym">Agaricus rosellus</name>
    <dbReference type="NCBI Taxonomy" id="1033263"/>
    <lineage>
        <taxon>Eukaryota</taxon>
        <taxon>Fungi</taxon>
        <taxon>Dikarya</taxon>
        <taxon>Basidiomycota</taxon>
        <taxon>Agaricomycotina</taxon>
        <taxon>Agaricomycetes</taxon>
        <taxon>Agaricomycetidae</taxon>
        <taxon>Agaricales</taxon>
        <taxon>Marasmiineae</taxon>
        <taxon>Mycenaceae</taxon>
        <taxon>Mycena</taxon>
    </lineage>
</organism>